<proteinExistence type="inferred from homology"/>
<comment type="similarity">
    <text evidence="9">Belongs to the Clp1 family. Clp1 subfamily.</text>
</comment>
<dbReference type="GO" id="GO:0005524">
    <property type="term" value="F:ATP binding"/>
    <property type="evidence" value="ECO:0007669"/>
    <property type="project" value="UniProtKB-UniRule"/>
</dbReference>
<evidence type="ECO:0000256" key="6">
    <source>
        <dbReference type="ARBA" id="ARBA00022741"/>
    </source>
</evidence>
<dbReference type="GO" id="GO:0051731">
    <property type="term" value="F:polynucleotide 5'-hydroxyl-kinase activity"/>
    <property type="evidence" value="ECO:0007669"/>
    <property type="project" value="InterPro"/>
</dbReference>
<dbReference type="InterPro" id="IPR032319">
    <property type="entry name" value="CLP1_P"/>
</dbReference>
<dbReference type="InterPro" id="IPR003593">
    <property type="entry name" value="AAA+_ATPase"/>
</dbReference>
<evidence type="ECO:0000256" key="9">
    <source>
        <dbReference type="HAMAP-Rule" id="MF_03035"/>
    </source>
</evidence>
<comment type="subcellular location">
    <subcellularLocation>
        <location evidence="2 9">Nucleus</location>
    </subcellularLocation>
</comment>
<evidence type="ECO:0000313" key="12">
    <source>
        <dbReference type="EMBL" id="SPQ20246.1"/>
    </source>
</evidence>
<dbReference type="InterPro" id="IPR028606">
    <property type="entry name" value="Clp1"/>
</dbReference>
<comment type="subunit">
    <text evidence="9">Component of a pre-mRNA cleavage factor complex. Interacts directly with PCF11.</text>
</comment>
<evidence type="ECO:0000256" key="5">
    <source>
        <dbReference type="ARBA" id="ARBA00022664"/>
    </source>
</evidence>
<evidence type="ECO:0000256" key="3">
    <source>
        <dbReference type="ARBA" id="ARBA00018706"/>
    </source>
</evidence>
<dbReference type="GO" id="GO:0031124">
    <property type="term" value="P:mRNA 3'-end processing"/>
    <property type="evidence" value="ECO:0007669"/>
    <property type="project" value="UniProtKB-UniRule"/>
</dbReference>
<gene>
    <name evidence="9" type="primary">CLP1</name>
    <name evidence="12" type="ORF">TT172_LOCUS2665</name>
</gene>
<evidence type="ECO:0000259" key="11">
    <source>
        <dbReference type="SMART" id="SM00382"/>
    </source>
</evidence>
<keyword evidence="7 9" id="KW-0067">ATP-binding</keyword>
<evidence type="ECO:0000313" key="13">
    <source>
        <dbReference type="Proteomes" id="UP000289323"/>
    </source>
</evidence>
<keyword evidence="6 9" id="KW-0547">Nucleotide-binding</keyword>
<dbReference type="Gene3D" id="3.40.50.300">
    <property type="entry name" value="P-loop containing nucleotide triphosphate hydrolases"/>
    <property type="match status" value="1"/>
</dbReference>
<accession>A0A446BCJ9</accession>
<dbReference type="InterPro" id="IPR032324">
    <property type="entry name" value="Clp1_N"/>
</dbReference>
<dbReference type="PANTHER" id="PTHR12755">
    <property type="entry name" value="CLEAVAGE/POLYADENYLATION FACTOR IA SUBUNIT CLP1P"/>
    <property type="match status" value="1"/>
</dbReference>
<feature type="binding site" evidence="9">
    <location>
        <position position="95"/>
    </location>
    <ligand>
        <name>ATP</name>
        <dbReference type="ChEBI" id="CHEBI:30616"/>
    </ligand>
</feature>
<feature type="binding site" evidence="9">
    <location>
        <position position="29"/>
    </location>
    <ligand>
        <name>ATP</name>
        <dbReference type="ChEBI" id="CHEBI:30616"/>
    </ligand>
</feature>
<feature type="binding site" evidence="9">
    <location>
        <begin position="186"/>
        <end position="191"/>
    </location>
    <ligand>
        <name>ATP</name>
        <dbReference type="ChEBI" id="CHEBI:30616"/>
    </ligand>
</feature>
<sequence length="507" mass="53366">MSIPGLGQIPSQQPAAPTTRTITLQPFWEWRFEVPHTLNTSSSSAPISTTITSSSSSGSAASANTPTVRLVSGTAERDGTELAQNRAYALPRNCKSKILTYTGAVLEVAGPACDGYVARCAAPQDSPQLAVLNLHFALRARRQAASAAAAAAAAGHDTGGGGGKASVAAAPSPVPGPRVMVCGPPGSGKTTVVRTLAALATRAGAQPLVANVDPAEGLLALPGTVSAAVFGTVMDVEDAAGGFGVSATPSSGPSAVPVKLPIVYYFGREKVEHDAPLWRDLTAKLASSVRARFAADEAVRETGLLLDTPGVTVAKADMEMLLHAVREFAVNIVVVMGSAGIHAELQRRLENEKTTHGEAITLVLLEKSDGVAERDKEFMKFAREAAIKEYFFGDAKRTLSPFTQSVSFDDVAIFKTPDETDFYDVPQGLEPAEISAEMSHWTLAVMNASVNDPPETIQQAPVMGFVAVADVDEDRRRLKILSPVSGRLGNRPMVWGRWPEPYINLVG</sequence>
<dbReference type="Gene3D" id="2.40.30.330">
    <property type="entry name" value="Pre-mRNA cleavage complex subunit Clp1, C-terminal domain"/>
    <property type="match status" value="1"/>
</dbReference>
<dbReference type="InterPro" id="IPR038239">
    <property type="entry name" value="Clp1_N_sf"/>
</dbReference>
<dbReference type="SMART" id="SM00382">
    <property type="entry name" value="AAA"/>
    <property type="match status" value="1"/>
</dbReference>
<dbReference type="InterPro" id="IPR027417">
    <property type="entry name" value="P-loop_NTPase"/>
</dbReference>
<keyword evidence="5 9" id="KW-0507">mRNA processing</keyword>
<dbReference type="EMBL" id="OUUZ01000003">
    <property type="protein sequence ID" value="SPQ20246.1"/>
    <property type="molecule type" value="Genomic_DNA"/>
</dbReference>
<comment type="function">
    <text evidence="9">Required for endonucleolytic cleavage during polyadenylation-dependent pre-mRNA 3'-end formation.</text>
</comment>
<dbReference type="InterPro" id="IPR045116">
    <property type="entry name" value="Clp1/Grc3"/>
</dbReference>
<dbReference type="Pfam" id="PF06807">
    <property type="entry name" value="Clp1"/>
    <property type="match status" value="1"/>
</dbReference>
<dbReference type="SUPFAM" id="SSF52540">
    <property type="entry name" value="P-loop containing nucleoside triphosphate hydrolases"/>
    <property type="match status" value="1"/>
</dbReference>
<feature type="domain" description="AAA+ ATPase" evidence="11">
    <location>
        <begin position="175"/>
        <end position="355"/>
    </location>
</feature>
<evidence type="ECO:0000256" key="8">
    <source>
        <dbReference type="ARBA" id="ARBA00023242"/>
    </source>
</evidence>
<dbReference type="GO" id="GO:0006388">
    <property type="term" value="P:tRNA splicing, via endonucleolytic cleavage and ligation"/>
    <property type="evidence" value="ECO:0007669"/>
    <property type="project" value="TreeGrafter"/>
</dbReference>
<organism evidence="12 13">
    <name type="scientific">Thermothielavioides terrestris</name>
    <dbReference type="NCBI Taxonomy" id="2587410"/>
    <lineage>
        <taxon>Eukaryota</taxon>
        <taxon>Fungi</taxon>
        <taxon>Dikarya</taxon>
        <taxon>Ascomycota</taxon>
        <taxon>Pezizomycotina</taxon>
        <taxon>Sordariomycetes</taxon>
        <taxon>Sordariomycetidae</taxon>
        <taxon>Sordariales</taxon>
        <taxon>Chaetomiaceae</taxon>
        <taxon>Thermothielavioides</taxon>
    </lineage>
</organism>
<keyword evidence="8 9" id="KW-0539">Nucleus</keyword>
<evidence type="ECO:0000256" key="2">
    <source>
        <dbReference type="ARBA" id="ARBA00004123"/>
    </source>
</evidence>
<comment type="function">
    <text evidence="1">Polynucleotide 5'-kinase involved in rRNA processing.</text>
</comment>
<reference evidence="12 13" key="1">
    <citation type="submission" date="2018-04" db="EMBL/GenBank/DDBJ databases">
        <authorList>
            <person name="Huttner S."/>
            <person name="Dainat J."/>
        </authorList>
    </citation>
    <scope>NUCLEOTIDE SEQUENCE [LARGE SCALE GENOMIC DNA]</scope>
</reference>
<protein>
    <recommendedName>
        <fullName evidence="4">Polynucleotide 5'-hydroxyl-kinase GRC3</fullName>
    </recommendedName>
    <alternativeName>
        <fullName evidence="3">Polynucleotide 5'-hydroxyl-kinase grc3</fullName>
    </alternativeName>
</protein>
<dbReference type="HAMAP" id="MF_03035">
    <property type="entry name" value="Clp1"/>
    <property type="match status" value="1"/>
</dbReference>
<dbReference type="Pfam" id="PF16575">
    <property type="entry name" value="CLP1_P"/>
    <property type="match status" value="1"/>
</dbReference>
<dbReference type="GO" id="GO:0005849">
    <property type="term" value="C:mRNA cleavage factor complex"/>
    <property type="evidence" value="ECO:0007669"/>
    <property type="project" value="UniProtKB-UniRule"/>
</dbReference>
<dbReference type="Pfam" id="PF16573">
    <property type="entry name" value="CLP1_N"/>
    <property type="match status" value="1"/>
</dbReference>
<evidence type="ECO:0000256" key="7">
    <source>
        <dbReference type="ARBA" id="ARBA00022840"/>
    </source>
</evidence>
<dbReference type="PANTHER" id="PTHR12755:SF6">
    <property type="entry name" value="POLYRIBONUCLEOTIDE 5'-HYDROXYL-KINASE CLP1"/>
    <property type="match status" value="1"/>
</dbReference>
<feature type="region of interest" description="Disordered" evidence="10">
    <location>
        <begin position="39"/>
        <end position="65"/>
    </location>
</feature>
<dbReference type="AlphaFoldDB" id="A0A446BCJ9"/>
<dbReference type="Gene3D" id="2.60.120.1030">
    <property type="entry name" value="Clp1, DNA binding domain"/>
    <property type="match status" value="1"/>
</dbReference>
<evidence type="ECO:0000256" key="1">
    <source>
        <dbReference type="ARBA" id="ARBA00003798"/>
    </source>
</evidence>
<dbReference type="Proteomes" id="UP000289323">
    <property type="component" value="Unassembled WGS sequence"/>
</dbReference>
<evidence type="ECO:0000256" key="10">
    <source>
        <dbReference type="SAM" id="MobiDB-lite"/>
    </source>
</evidence>
<evidence type="ECO:0000256" key="4">
    <source>
        <dbReference type="ARBA" id="ARBA00019824"/>
    </source>
</evidence>
<dbReference type="InterPro" id="IPR010655">
    <property type="entry name" value="Clp1_C"/>
</dbReference>
<dbReference type="InterPro" id="IPR038238">
    <property type="entry name" value="Clp1_C_sf"/>
</dbReference>
<name>A0A446BCJ9_9PEZI</name>